<comment type="caution">
    <text evidence="1">The sequence shown here is derived from an EMBL/GenBank/DDBJ whole genome shotgun (WGS) entry which is preliminary data.</text>
</comment>
<gene>
    <name evidence="1" type="ORF">QYF61_024153</name>
</gene>
<evidence type="ECO:0000313" key="2">
    <source>
        <dbReference type="Proteomes" id="UP001333110"/>
    </source>
</evidence>
<evidence type="ECO:0000313" key="1">
    <source>
        <dbReference type="EMBL" id="KAK4825156.1"/>
    </source>
</evidence>
<sequence>MILKTSPSSSQTPCFAELISCSQQVWCLPLVNSPPVEVWRSVPTKGSVIAKAAGTMGKEKRKGYNFFQGYHFGKNFRYESDNENDFEINSKIELESMETEVFFPLKALWSMEKAMLEQAHLKATVAVDKSMPQQTTDCTAAEHIETDIKKRRLRLDNCNWKG</sequence>
<accession>A0AAN7PLH1</accession>
<reference evidence="1 2" key="1">
    <citation type="journal article" date="2023" name="J. Hered.">
        <title>Chromosome-level genome of the wood stork (Mycteria americana) provides insight into avian chromosome evolution.</title>
        <authorList>
            <person name="Flamio R. Jr."/>
            <person name="Ramstad K.M."/>
        </authorList>
    </citation>
    <scope>NUCLEOTIDE SEQUENCE [LARGE SCALE GENOMIC DNA]</scope>
    <source>
        <strain evidence="1">JAX WOST 10</strain>
    </source>
</reference>
<name>A0AAN7PLH1_MYCAM</name>
<proteinExistence type="predicted"/>
<dbReference type="Proteomes" id="UP001333110">
    <property type="component" value="Unassembled WGS sequence"/>
</dbReference>
<dbReference type="EMBL" id="JAUNZN010000003">
    <property type="protein sequence ID" value="KAK4825156.1"/>
    <property type="molecule type" value="Genomic_DNA"/>
</dbReference>
<dbReference type="AlphaFoldDB" id="A0AAN7PLH1"/>
<organism evidence="1 2">
    <name type="scientific">Mycteria americana</name>
    <name type="common">Wood stork</name>
    <dbReference type="NCBI Taxonomy" id="33587"/>
    <lineage>
        <taxon>Eukaryota</taxon>
        <taxon>Metazoa</taxon>
        <taxon>Chordata</taxon>
        <taxon>Craniata</taxon>
        <taxon>Vertebrata</taxon>
        <taxon>Euteleostomi</taxon>
        <taxon>Archelosauria</taxon>
        <taxon>Archosauria</taxon>
        <taxon>Dinosauria</taxon>
        <taxon>Saurischia</taxon>
        <taxon>Theropoda</taxon>
        <taxon>Coelurosauria</taxon>
        <taxon>Aves</taxon>
        <taxon>Neognathae</taxon>
        <taxon>Neoaves</taxon>
        <taxon>Aequornithes</taxon>
        <taxon>Ciconiiformes</taxon>
        <taxon>Ciconiidae</taxon>
        <taxon>Mycteria</taxon>
    </lineage>
</organism>
<protein>
    <submittedName>
        <fullName evidence="1">Uncharacterized protein</fullName>
    </submittedName>
</protein>
<keyword evidence="2" id="KW-1185">Reference proteome</keyword>